<dbReference type="Proteomes" id="UP001201812">
    <property type="component" value="Unassembled WGS sequence"/>
</dbReference>
<gene>
    <name evidence="2" type="ORF">DdX_02022</name>
</gene>
<dbReference type="PANTHER" id="PTHR45976">
    <property type="entry name" value="ARMADILLO SEGMENT POLARITY PROTEIN"/>
    <property type="match status" value="1"/>
</dbReference>
<dbReference type="Gene3D" id="1.25.10.10">
    <property type="entry name" value="Leucine-rich Repeat Variant"/>
    <property type="match status" value="1"/>
</dbReference>
<dbReference type="InterPro" id="IPR011989">
    <property type="entry name" value="ARM-like"/>
</dbReference>
<accession>A0AAD4NGJ5</accession>
<comment type="caution">
    <text evidence="2">The sequence shown here is derived from an EMBL/GenBank/DDBJ whole genome shotgun (WGS) entry which is preliminary data.</text>
</comment>
<reference evidence="2" key="1">
    <citation type="submission" date="2022-01" db="EMBL/GenBank/DDBJ databases">
        <title>Genome Sequence Resource for Two Populations of Ditylenchus destructor, the Migratory Endoparasitic Phytonematode.</title>
        <authorList>
            <person name="Zhang H."/>
            <person name="Lin R."/>
            <person name="Xie B."/>
        </authorList>
    </citation>
    <scope>NUCLEOTIDE SEQUENCE</scope>
    <source>
        <strain evidence="2">BazhouSP</strain>
    </source>
</reference>
<organism evidence="2 3">
    <name type="scientific">Ditylenchus destructor</name>
    <dbReference type="NCBI Taxonomy" id="166010"/>
    <lineage>
        <taxon>Eukaryota</taxon>
        <taxon>Metazoa</taxon>
        <taxon>Ecdysozoa</taxon>
        <taxon>Nematoda</taxon>
        <taxon>Chromadorea</taxon>
        <taxon>Rhabditida</taxon>
        <taxon>Tylenchina</taxon>
        <taxon>Tylenchomorpha</taxon>
        <taxon>Sphaerularioidea</taxon>
        <taxon>Anguinidae</taxon>
        <taxon>Anguininae</taxon>
        <taxon>Ditylenchus</taxon>
    </lineage>
</organism>
<dbReference type="InterPro" id="IPR013284">
    <property type="entry name" value="Beta-catenin"/>
</dbReference>
<evidence type="ECO:0000313" key="3">
    <source>
        <dbReference type="Proteomes" id="UP001201812"/>
    </source>
</evidence>
<proteinExistence type="predicted"/>
<dbReference type="EMBL" id="JAKKPZ010000002">
    <property type="protein sequence ID" value="KAI1725365.1"/>
    <property type="molecule type" value="Genomic_DNA"/>
</dbReference>
<dbReference type="AlphaFoldDB" id="A0AAD4NGJ5"/>
<evidence type="ECO:0000256" key="1">
    <source>
        <dbReference type="ARBA" id="ARBA00022473"/>
    </source>
</evidence>
<dbReference type="GO" id="GO:0045296">
    <property type="term" value="F:cadherin binding"/>
    <property type="evidence" value="ECO:0007669"/>
    <property type="project" value="InterPro"/>
</dbReference>
<dbReference type="GO" id="GO:0007155">
    <property type="term" value="P:cell adhesion"/>
    <property type="evidence" value="ECO:0007669"/>
    <property type="project" value="InterPro"/>
</dbReference>
<keyword evidence="1" id="KW-0217">Developmental protein</keyword>
<dbReference type="InterPro" id="IPR000225">
    <property type="entry name" value="Armadillo"/>
</dbReference>
<dbReference type="InterPro" id="IPR016024">
    <property type="entry name" value="ARM-type_fold"/>
</dbReference>
<evidence type="ECO:0000313" key="2">
    <source>
        <dbReference type="EMBL" id="KAI1725365.1"/>
    </source>
</evidence>
<dbReference type="SMART" id="SM00185">
    <property type="entry name" value="ARM"/>
    <property type="match status" value="4"/>
</dbReference>
<dbReference type="SUPFAM" id="SSF48371">
    <property type="entry name" value="ARM repeat"/>
    <property type="match status" value="1"/>
</dbReference>
<keyword evidence="3" id="KW-1185">Reference proteome</keyword>
<protein>
    <submittedName>
        <fullName evidence="2">Armadillo repeat-containing protein wrm-1</fullName>
    </submittedName>
</protein>
<sequence length="695" mass="79397">MENQNVFFTCYSQPSSSNCSLPDIHDSSEKVAASEEKIAPIMQIPSYLNTAGNACASPGPLKKFRTTYDVAAQPQIRKPEQRSSYAELWMQEHHNAGFSFYSSNAPSIISNNSITSRLSAISIDTQLSVSTDIGDIPFALPQFQNTEQSAVQASTSFSENIDPFFIQQLNDHLLSLTNKLIGSDEKGKYEALHSLYNMAKKKYFMYCTDPSKLQPILEQFLCIMRTQYSQSNIIHIIFRVLHEMTFCKTSLEAIRLEFISTNGSLIHIICDFLSPEEKYCFLVTKLLQSLFSQQYFGRHYRNLICVSAARELKRTFVMNGGIEMCLQLMGEYNDEKLLYRIAYLITEVVKGDQNAKSFVDYFVRVGGIQIFASYLNHGSPRLLQTIAMCLAAVSDSYESRHQILDLALERVIQILGSTDIQLVYHATGFLANIQSTNQMTKVYLHNNKAIENLMCVLNVWSVSTPSSSAHKERIDDILDNVLIAIGNLTVNYPVLPVCGDIPFVQSACQQIMISEKYHAAKIFLNLLVSDRPMLRTRIFMILNRTLENIQDALNLFVNVYDSYHSTNYPLNAFNLLFNAIHEYLMQNQIDKQQKCRMLVKRILKFLFNLADYNEFYDQIVDLSRSFNNPALLLPMLNNVELEFNLMKLLFKLSQSRALISFWANSPEICNIFERFCCSNELTISSYAKRILTQMK</sequence>
<name>A0AAD4NGJ5_9BILA</name>